<evidence type="ECO:0000256" key="2">
    <source>
        <dbReference type="ARBA" id="ARBA00009598"/>
    </source>
</evidence>
<keyword evidence="6 8" id="KW-1133">Transmembrane helix</keyword>
<protein>
    <submittedName>
        <fullName evidence="10">Major Facilitator Superfamily</fullName>
    </submittedName>
</protein>
<dbReference type="FunFam" id="1.20.1250.20:FF:000028">
    <property type="entry name" value="Sugar phosphate exchanger 3 isoform 1"/>
    <property type="match status" value="1"/>
</dbReference>
<keyword evidence="11" id="KW-1185">Reference proteome</keyword>
<dbReference type="InterPro" id="IPR011701">
    <property type="entry name" value="MFS"/>
</dbReference>
<keyword evidence="7 8" id="KW-0472">Membrane</keyword>
<feature type="transmembrane region" description="Helical" evidence="8">
    <location>
        <begin position="623"/>
        <end position="643"/>
    </location>
</feature>
<feature type="domain" description="Major facilitator superfamily (MFS) profile" evidence="9">
    <location>
        <begin position="265"/>
        <end position="721"/>
    </location>
</feature>
<name>A0A9E7ERZ8_9LILI</name>
<accession>A0A9E7ERZ8</accession>
<keyword evidence="3" id="KW-0813">Transport</keyword>
<feature type="transmembrane region" description="Helical" evidence="8">
    <location>
        <begin position="664"/>
        <end position="689"/>
    </location>
</feature>
<feature type="transmembrane region" description="Helical" evidence="8">
    <location>
        <begin position="568"/>
        <end position="586"/>
    </location>
</feature>
<comment type="similarity">
    <text evidence="2">Belongs to the major facilitator superfamily. Organophosphate:Pi antiporter (OPA) (TC 2.A.1.4) family.</text>
</comment>
<dbReference type="InterPro" id="IPR020846">
    <property type="entry name" value="MFS_dom"/>
</dbReference>
<dbReference type="EMBL" id="CP097503">
    <property type="protein sequence ID" value="URD80793.1"/>
    <property type="molecule type" value="Genomic_DNA"/>
</dbReference>
<feature type="transmembrane region" description="Helical" evidence="8">
    <location>
        <begin position="431"/>
        <end position="450"/>
    </location>
</feature>
<evidence type="ECO:0000256" key="6">
    <source>
        <dbReference type="ARBA" id="ARBA00022989"/>
    </source>
</evidence>
<keyword evidence="4" id="KW-0762">Sugar transport</keyword>
<feature type="transmembrane region" description="Helical" evidence="8">
    <location>
        <begin position="364"/>
        <end position="385"/>
    </location>
</feature>
<dbReference type="AlphaFoldDB" id="A0A9E7ERZ8"/>
<dbReference type="Pfam" id="PF07690">
    <property type="entry name" value="MFS_1"/>
    <property type="match status" value="1"/>
</dbReference>
<feature type="transmembrane region" description="Helical" evidence="8">
    <location>
        <begin position="695"/>
        <end position="717"/>
    </location>
</feature>
<feature type="transmembrane region" description="Helical" evidence="8">
    <location>
        <begin position="523"/>
        <end position="548"/>
    </location>
</feature>
<evidence type="ECO:0000256" key="3">
    <source>
        <dbReference type="ARBA" id="ARBA00022448"/>
    </source>
</evidence>
<evidence type="ECO:0000313" key="10">
    <source>
        <dbReference type="EMBL" id="URD80793.1"/>
    </source>
</evidence>
<evidence type="ECO:0000256" key="1">
    <source>
        <dbReference type="ARBA" id="ARBA00004141"/>
    </source>
</evidence>
<dbReference type="PROSITE" id="PS50850">
    <property type="entry name" value="MFS"/>
    <property type="match status" value="1"/>
</dbReference>
<feature type="transmembrane region" description="Helical" evidence="8">
    <location>
        <begin position="598"/>
        <end position="617"/>
    </location>
</feature>
<keyword evidence="5 8" id="KW-0812">Transmembrane</keyword>
<evidence type="ECO:0000256" key="5">
    <source>
        <dbReference type="ARBA" id="ARBA00022692"/>
    </source>
</evidence>
<dbReference type="FunFam" id="1.20.1250.20:FF:000050">
    <property type="entry name" value="glucose-6-phosphate exchanger SLC37A2 isoform X1"/>
    <property type="match status" value="1"/>
</dbReference>
<dbReference type="Proteomes" id="UP001055439">
    <property type="component" value="Chromosome 10"/>
</dbReference>
<sequence length="744" mass="81303">MSALGGPSTAEDTGVAWGKKPLRVGITPAIQKWDGTTDLTETYRLRKTTYKIRGAACDTYYVMVFDWVYGRLTCRRQHSQSVVRICDSSTPQQWGDGICGRHGSPSAAVTNEATSEGHLRDLAHRQHRWLPQPRVPSNPRIHPCHPLPRSDLAAELHPRSAKERERLVEFDKIISSRMQFCFGCKRRNSCYGDILIAEEEDKLSSKTFASASLLLEDKDVRQSFMGSAGEQRNETQHHRPVGVRFLEYIRGAPFTFRTYQAIVLVLTFFAYASFHATRKTTSIVKSVLDPQTTELGFTHWSRFYFLGTVDGAQRNPGLNAGWAPFDTSDGTAMLGQIDVAFLSIYSLGMYFAGHLGDRFDLRVLLALGMAGTGIFTSLFGAGYWLNIHSFYYFLVVQMLAGLFQSTGWPSVVAVVGNWFGKKKRGLIMGIWNAHTSIGNISGSLIASALLKYGWGYSFAVPGLIIALFGLTVFLFLPVSPEKMGIENEEESQLKSPEKDGITQPLLDGRPNEKGRAVGFVEAWGIPGVAPFALCLFFSKLVAYTFLYWLPFYISHTAIDGKYLSDSTAGTLSTLFDVGGVVGGILAGHISDRLDARALTAASFMYCAIPALFFYRIYGSISLYWNVALMFVAGMFVNGPYALITTAVSADLGTHSSLKGNSRALATVTAIIDGTGSVGAAIGPLLTGYISANSWSAVFTMLMAAALVAGLLLTKLVVAEVTAKMESGGSRTGWPRRSSVPETLV</sequence>
<dbReference type="GO" id="GO:0016020">
    <property type="term" value="C:membrane"/>
    <property type="evidence" value="ECO:0007669"/>
    <property type="project" value="UniProtKB-SubCell"/>
</dbReference>
<gene>
    <name evidence="10" type="ORF">MUK42_03090</name>
</gene>
<dbReference type="GO" id="GO:0022857">
    <property type="term" value="F:transmembrane transporter activity"/>
    <property type="evidence" value="ECO:0007669"/>
    <property type="project" value="InterPro"/>
</dbReference>
<dbReference type="OrthoDB" id="3639251at2759"/>
<reference evidence="10" key="1">
    <citation type="submission" date="2022-05" db="EMBL/GenBank/DDBJ databases">
        <title>The Musa troglodytarum L. genome provides insights into the mechanism of non-climacteric behaviour and enrichment of carotenoids.</title>
        <authorList>
            <person name="Wang J."/>
        </authorList>
    </citation>
    <scope>NUCLEOTIDE SEQUENCE</scope>
    <source>
        <tissue evidence="10">Leaf</tissue>
    </source>
</reference>
<evidence type="ECO:0000256" key="8">
    <source>
        <dbReference type="SAM" id="Phobius"/>
    </source>
</evidence>
<proteinExistence type="inferred from homology"/>
<evidence type="ECO:0000256" key="4">
    <source>
        <dbReference type="ARBA" id="ARBA00022597"/>
    </source>
</evidence>
<dbReference type="GO" id="GO:0055062">
    <property type="term" value="P:phosphate ion homeostasis"/>
    <property type="evidence" value="ECO:0007669"/>
    <property type="project" value="UniProtKB-ARBA"/>
</dbReference>
<dbReference type="PANTHER" id="PTHR43184">
    <property type="entry name" value="MAJOR FACILITATOR SUPERFAMILY TRANSPORTER 16, ISOFORM B"/>
    <property type="match status" value="1"/>
</dbReference>
<dbReference type="InterPro" id="IPR036259">
    <property type="entry name" value="MFS_trans_sf"/>
</dbReference>
<feature type="transmembrane region" description="Helical" evidence="8">
    <location>
        <begin position="391"/>
        <end position="419"/>
    </location>
</feature>
<evidence type="ECO:0000259" key="9">
    <source>
        <dbReference type="PROSITE" id="PS50850"/>
    </source>
</evidence>
<dbReference type="Gene3D" id="1.20.1250.20">
    <property type="entry name" value="MFS general substrate transporter like domains"/>
    <property type="match status" value="2"/>
</dbReference>
<feature type="transmembrane region" description="Helical" evidence="8">
    <location>
        <begin position="332"/>
        <end position="352"/>
    </location>
</feature>
<feature type="transmembrane region" description="Helical" evidence="8">
    <location>
        <begin position="456"/>
        <end position="476"/>
    </location>
</feature>
<dbReference type="PANTHER" id="PTHR43184:SF15">
    <property type="entry name" value="GLYCEROL-3-PHOSPHATE TRANSPORTER 1-RELATED"/>
    <property type="match status" value="1"/>
</dbReference>
<evidence type="ECO:0000313" key="11">
    <source>
        <dbReference type="Proteomes" id="UP001055439"/>
    </source>
</evidence>
<organism evidence="10 11">
    <name type="scientific">Musa troglodytarum</name>
    <name type="common">fe'i banana</name>
    <dbReference type="NCBI Taxonomy" id="320322"/>
    <lineage>
        <taxon>Eukaryota</taxon>
        <taxon>Viridiplantae</taxon>
        <taxon>Streptophyta</taxon>
        <taxon>Embryophyta</taxon>
        <taxon>Tracheophyta</taxon>
        <taxon>Spermatophyta</taxon>
        <taxon>Magnoliopsida</taxon>
        <taxon>Liliopsida</taxon>
        <taxon>Zingiberales</taxon>
        <taxon>Musaceae</taxon>
        <taxon>Musa</taxon>
    </lineage>
</organism>
<comment type="subcellular location">
    <subcellularLocation>
        <location evidence="1">Membrane</location>
        <topology evidence="1">Multi-pass membrane protein</topology>
    </subcellularLocation>
</comment>
<evidence type="ECO:0000256" key="7">
    <source>
        <dbReference type="ARBA" id="ARBA00023136"/>
    </source>
</evidence>
<dbReference type="SUPFAM" id="SSF103473">
    <property type="entry name" value="MFS general substrate transporter"/>
    <property type="match status" value="1"/>
</dbReference>